<keyword evidence="1" id="KW-0456">Lyase</keyword>
<dbReference type="EMBL" id="JAFGIX010000008">
    <property type="protein sequence ID" value="MBN1571868.1"/>
    <property type="molecule type" value="Genomic_DNA"/>
</dbReference>
<dbReference type="GO" id="GO:0019748">
    <property type="term" value="P:secondary metabolic process"/>
    <property type="evidence" value="ECO:0007669"/>
    <property type="project" value="TreeGrafter"/>
</dbReference>
<dbReference type="InterPro" id="IPR032466">
    <property type="entry name" value="Metal_Hydrolase"/>
</dbReference>
<dbReference type="InterPro" id="IPR032465">
    <property type="entry name" value="ACMSD"/>
</dbReference>
<comment type="caution">
    <text evidence="3">The sequence shown here is derived from an EMBL/GenBank/DDBJ whole genome shotgun (WGS) entry which is preliminary data.</text>
</comment>
<dbReference type="GO" id="GO:0016831">
    <property type="term" value="F:carboxy-lyase activity"/>
    <property type="evidence" value="ECO:0007669"/>
    <property type="project" value="InterPro"/>
</dbReference>
<dbReference type="PANTHER" id="PTHR21240">
    <property type="entry name" value="2-AMINO-3-CARBOXYLMUCONATE-6-SEMIALDEHYDE DECARBOXYLASE"/>
    <property type="match status" value="1"/>
</dbReference>
<evidence type="ECO:0000259" key="2">
    <source>
        <dbReference type="Pfam" id="PF04909"/>
    </source>
</evidence>
<sequence length="286" mass="33418">MTLPDKIVDFHVHLFPDRMFDAVWRHFSEVYKWDVIYQLYCKESVSHLRERGVGPIVYSNYAHRAGVAKGLNDWNKKILDEIDDLYCFGAFSPLDDEAMKIAKDALKHPKMLGFKLQLLVQEHYPADERFFPLYDLVMERGKRILFHVGNGPAGNRFVGYDNFEKLLDRRPDLPCNVAHMGGMEYTEFFGLLDNHENIYLDTSFTFIPKMAPLFGLEDVFADLKGFWGDRLEKYKDRIVYGSDFPNLIFPREDEIECLRGLSLSREFYDKVFYENGVRLIGKHAGD</sequence>
<proteinExistence type="predicted"/>
<dbReference type="Pfam" id="PF04909">
    <property type="entry name" value="Amidohydro_2"/>
    <property type="match status" value="1"/>
</dbReference>
<gene>
    <name evidence="3" type="ORF">JW984_01590</name>
</gene>
<dbReference type="GO" id="GO:0005737">
    <property type="term" value="C:cytoplasm"/>
    <property type="evidence" value="ECO:0007669"/>
    <property type="project" value="TreeGrafter"/>
</dbReference>
<feature type="domain" description="Amidohydrolase-related" evidence="2">
    <location>
        <begin position="8"/>
        <end position="281"/>
    </location>
</feature>
<dbReference type="AlphaFoldDB" id="A0A9D8KBZ7"/>
<evidence type="ECO:0000313" key="3">
    <source>
        <dbReference type="EMBL" id="MBN1571868.1"/>
    </source>
</evidence>
<dbReference type="Proteomes" id="UP000809273">
    <property type="component" value="Unassembled WGS sequence"/>
</dbReference>
<dbReference type="GO" id="GO:0016787">
    <property type="term" value="F:hydrolase activity"/>
    <property type="evidence" value="ECO:0007669"/>
    <property type="project" value="InterPro"/>
</dbReference>
<name>A0A9D8KBZ7_9DELT</name>
<evidence type="ECO:0000256" key="1">
    <source>
        <dbReference type="ARBA" id="ARBA00023239"/>
    </source>
</evidence>
<dbReference type="InterPro" id="IPR006680">
    <property type="entry name" value="Amidohydro-rel"/>
</dbReference>
<organism evidence="3 4">
    <name type="scientific">Candidatus Zymogenus saltonus</name>
    <dbReference type="NCBI Taxonomy" id="2844893"/>
    <lineage>
        <taxon>Bacteria</taxon>
        <taxon>Deltaproteobacteria</taxon>
        <taxon>Candidatus Zymogenia</taxon>
        <taxon>Candidatus Zymogeniales</taxon>
        <taxon>Candidatus Zymogenaceae</taxon>
        <taxon>Candidatus Zymogenus</taxon>
    </lineage>
</organism>
<reference evidence="3" key="2">
    <citation type="submission" date="2021-01" db="EMBL/GenBank/DDBJ databases">
        <authorList>
            <person name="Hahn C.R."/>
            <person name="Youssef N.H."/>
            <person name="Elshahed M."/>
        </authorList>
    </citation>
    <scope>NUCLEOTIDE SEQUENCE</scope>
    <source>
        <strain evidence="3">Zod_Metabat.24</strain>
    </source>
</reference>
<protein>
    <submittedName>
        <fullName evidence="3">Amidohydrolase family protein</fullName>
    </submittedName>
</protein>
<dbReference type="SUPFAM" id="SSF51556">
    <property type="entry name" value="Metallo-dependent hydrolases"/>
    <property type="match status" value="1"/>
</dbReference>
<dbReference type="PANTHER" id="PTHR21240:SF28">
    <property type="entry name" value="ISO-OROTATE DECARBOXYLASE (EUROFUNG)"/>
    <property type="match status" value="1"/>
</dbReference>
<evidence type="ECO:0000313" key="4">
    <source>
        <dbReference type="Proteomes" id="UP000809273"/>
    </source>
</evidence>
<reference evidence="3" key="1">
    <citation type="journal article" date="2021" name="Environ. Microbiol.">
        <title>Genomic characterization of three novel Desulfobacterota classes expand the metabolic and phylogenetic diversity of the phylum.</title>
        <authorList>
            <person name="Murphy C.L."/>
            <person name="Biggerstaff J."/>
            <person name="Eichhorn A."/>
            <person name="Ewing E."/>
            <person name="Shahan R."/>
            <person name="Soriano D."/>
            <person name="Stewart S."/>
            <person name="VanMol K."/>
            <person name="Walker R."/>
            <person name="Walters P."/>
            <person name="Elshahed M.S."/>
            <person name="Youssef N.H."/>
        </authorList>
    </citation>
    <scope>NUCLEOTIDE SEQUENCE</scope>
    <source>
        <strain evidence="3">Zod_Metabat.24</strain>
    </source>
</reference>
<accession>A0A9D8KBZ7</accession>
<dbReference type="Gene3D" id="3.20.20.140">
    <property type="entry name" value="Metal-dependent hydrolases"/>
    <property type="match status" value="1"/>
</dbReference>